<evidence type="ECO:0000256" key="5">
    <source>
        <dbReference type="PIRSR" id="PIRSR001217-1"/>
    </source>
</evidence>
<feature type="domain" description="Peptidase S49" evidence="6">
    <location>
        <begin position="376"/>
        <end position="527"/>
    </location>
</feature>
<evidence type="ECO:0000256" key="2">
    <source>
        <dbReference type="ARBA" id="ARBA00022670"/>
    </source>
</evidence>
<dbReference type="OrthoDB" id="9764363at2"/>
<dbReference type="GO" id="GO:0006465">
    <property type="term" value="P:signal peptide processing"/>
    <property type="evidence" value="ECO:0007669"/>
    <property type="project" value="InterPro"/>
</dbReference>
<dbReference type="PIRSF" id="PIRSF001217">
    <property type="entry name" value="Protease_4_SppA"/>
    <property type="match status" value="1"/>
</dbReference>
<keyword evidence="4" id="KW-0720">Serine protease</keyword>
<dbReference type="NCBIfam" id="TIGR00705">
    <property type="entry name" value="SppA_67K"/>
    <property type="match status" value="1"/>
</dbReference>
<dbReference type="eggNOG" id="COG0616">
    <property type="taxonomic scope" value="Bacteria"/>
</dbReference>
<dbReference type="CDD" id="cd07018">
    <property type="entry name" value="S49_SppA_67K_type"/>
    <property type="match status" value="1"/>
</dbReference>
<comment type="similarity">
    <text evidence="1">Belongs to the peptidase S49 family.</text>
</comment>
<keyword evidence="2" id="KW-0645">Protease</keyword>
<dbReference type="STRING" id="1123269.NX02_28210"/>
<dbReference type="RefSeq" id="WP_025295316.1">
    <property type="nucleotide sequence ID" value="NZ_CP006644.1"/>
</dbReference>
<dbReference type="Gene3D" id="6.20.330.10">
    <property type="match status" value="1"/>
</dbReference>
<evidence type="ECO:0000259" key="6">
    <source>
        <dbReference type="Pfam" id="PF01343"/>
    </source>
</evidence>
<dbReference type="InterPro" id="IPR002142">
    <property type="entry name" value="Peptidase_S49"/>
</dbReference>
<dbReference type="InterPro" id="IPR047272">
    <property type="entry name" value="S49_SppA_C"/>
</dbReference>
<keyword evidence="3" id="KW-0378">Hydrolase</keyword>
<dbReference type="GO" id="GO:0016020">
    <property type="term" value="C:membrane"/>
    <property type="evidence" value="ECO:0007669"/>
    <property type="project" value="InterPro"/>
</dbReference>
<dbReference type="PATRIC" id="fig|1123269.5.peg.5537"/>
<evidence type="ECO:0000313" key="8">
    <source>
        <dbReference type="Proteomes" id="UP000018851"/>
    </source>
</evidence>
<protein>
    <recommendedName>
        <fullName evidence="6">Peptidase S49 domain-containing protein</fullName>
    </recommendedName>
</protein>
<evidence type="ECO:0000256" key="4">
    <source>
        <dbReference type="ARBA" id="ARBA00022825"/>
    </source>
</evidence>
<feature type="active site" description="Nucleophile" evidence="5">
    <location>
        <position position="393"/>
    </location>
</feature>
<dbReference type="InterPro" id="IPR029045">
    <property type="entry name" value="ClpP/crotonase-like_dom_sf"/>
</dbReference>
<evidence type="ECO:0000256" key="3">
    <source>
        <dbReference type="ARBA" id="ARBA00022801"/>
    </source>
</evidence>
<reference evidence="7 8" key="1">
    <citation type="submission" date="2013-07" db="EMBL/GenBank/DDBJ databases">
        <title>Completed genome of Sphingomonas sanxanigenens NX02.</title>
        <authorList>
            <person name="Ma T."/>
            <person name="Huang H."/>
            <person name="Wu M."/>
            <person name="Li X."/>
            <person name="Li G."/>
        </authorList>
    </citation>
    <scope>NUCLEOTIDE SEQUENCE [LARGE SCALE GENOMIC DNA]</scope>
    <source>
        <strain evidence="7 8">NX02</strain>
    </source>
</reference>
<dbReference type="Proteomes" id="UP000018851">
    <property type="component" value="Chromosome"/>
</dbReference>
<gene>
    <name evidence="7" type="ORF">NX02_28210</name>
</gene>
<dbReference type="InterPro" id="IPR047217">
    <property type="entry name" value="S49_SppA_67K_type_N"/>
</dbReference>
<evidence type="ECO:0000256" key="1">
    <source>
        <dbReference type="ARBA" id="ARBA00008683"/>
    </source>
</evidence>
<organism evidence="7 8">
    <name type="scientific">Sphingomonas sanxanigenens DSM 19645 = NX02</name>
    <dbReference type="NCBI Taxonomy" id="1123269"/>
    <lineage>
        <taxon>Bacteria</taxon>
        <taxon>Pseudomonadati</taxon>
        <taxon>Pseudomonadota</taxon>
        <taxon>Alphaproteobacteria</taxon>
        <taxon>Sphingomonadales</taxon>
        <taxon>Sphingomonadaceae</taxon>
        <taxon>Sphingomonas</taxon>
    </lineage>
</organism>
<feature type="active site" description="Proton donor/acceptor" evidence="5">
    <location>
        <position position="192"/>
    </location>
</feature>
<dbReference type="EMBL" id="CP006644">
    <property type="protein sequence ID" value="AHE57224.1"/>
    <property type="molecule type" value="Genomic_DNA"/>
</dbReference>
<accession>W0AH45</accession>
<dbReference type="CDD" id="cd07023">
    <property type="entry name" value="S49_Sppa_N_C"/>
    <property type="match status" value="1"/>
</dbReference>
<dbReference type="GO" id="GO:0008236">
    <property type="term" value="F:serine-type peptidase activity"/>
    <property type="evidence" value="ECO:0007669"/>
    <property type="project" value="UniProtKB-KW"/>
</dbReference>
<name>W0AH45_9SPHN</name>
<dbReference type="InterPro" id="IPR004634">
    <property type="entry name" value="Pept_S49_pIV"/>
</dbReference>
<dbReference type="Gene3D" id="3.90.226.10">
    <property type="entry name" value="2-enoyl-CoA Hydratase, Chain A, domain 1"/>
    <property type="match status" value="2"/>
</dbReference>
<evidence type="ECO:0000313" key="7">
    <source>
        <dbReference type="EMBL" id="AHE57224.1"/>
    </source>
</evidence>
<proteinExistence type="inferred from homology"/>
<dbReference type="KEGG" id="ssan:NX02_28210"/>
<dbReference type="HOGENOM" id="CLU_008856_1_1_5"/>
<keyword evidence="8" id="KW-1185">Reference proteome</keyword>
<dbReference type="Pfam" id="PF01343">
    <property type="entry name" value="Peptidase_S49"/>
    <property type="match status" value="2"/>
</dbReference>
<feature type="domain" description="Peptidase S49" evidence="6">
    <location>
        <begin position="125"/>
        <end position="278"/>
    </location>
</feature>
<dbReference type="SUPFAM" id="SSF52096">
    <property type="entry name" value="ClpP/crotonase"/>
    <property type="match status" value="2"/>
</dbReference>
<dbReference type="PANTHER" id="PTHR33209">
    <property type="entry name" value="PROTEASE 4"/>
    <property type="match status" value="1"/>
</dbReference>
<dbReference type="PANTHER" id="PTHR33209:SF1">
    <property type="entry name" value="PEPTIDASE S49 DOMAIN-CONTAINING PROTEIN"/>
    <property type="match status" value="1"/>
</dbReference>
<dbReference type="AlphaFoldDB" id="W0AH45"/>
<sequence length="625" mass="65011">MKLVRGAWKLLVGIKDALVLLFMLLFFGLLFATLAATPNPGAVTAGALLVDLEGVIVEQPAETDPFAAVTGSQVMRENRLRDVVHALETAATDDRIKVVVLDLDRFAGGGQVALADVAAALDKVRARRKPVLAYATGYSDDGYQLAAHASEIWLNPMGAALFTGPGGSRLYYKGLIDKLGVTTHVYKVGVYKSAVEPYIRADQSPEAKQANQALADALWSGWQADVAKARPKAKLAAFIAAPDAALKAEGNDLAKAAVSAGIIDRLGDRTAFGKRVAEIAGASNNGVAGQYKHTKLANWLAANPASTSGDAIGIVTVAGVISDGEAGPGSAGGDTISKLILDAIAKNKLKALVVRIDSPGGSALASEQIRSALLEAKAKGLPIVVSMGSVAASGGYWVSTAGDRVFAEPATITGSIGVFGMFPTLENALAKIGVTSDGVATTPLSGQPDIYGGTTPQFDAVMQAGVETIYGRFLSIVSAARKLPTAEVDRIGQGRVWDGGTARQLKLVDAFGSLDAAVEEAAKRAKLDPAKVHRVYLEKPPSVFATLMKSFTEGGDEDDAGAPAADLLTRMAQQRIAVAERAVADARALAEGPAIQARCLECGEPTNNPSARLDLFTRLLAGLYR</sequence>